<evidence type="ECO:0000256" key="1">
    <source>
        <dbReference type="ARBA" id="ARBA00022801"/>
    </source>
</evidence>
<organism evidence="2 3">
    <name type="scientific">Seonamhaeicola aphaedonensis</name>
    <dbReference type="NCBI Taxonomy" id="1461338"/>
    <lineage>
        <taxon>Bacteria</taxon>
        <taxon>Pseudomonadati</taxon>
        <taxon>Bacteroidota</taxon>
        <taxon>Flavobacteriia</taxon>
        <taxon>Flavobacteriales</taxon>
        <taxon>Flavobacteriaceae</taxon>
    </lineage>
</organism>
<keyword evidence="1" id="KW-0378">Hydrolase</keyword>
<dbReference type="AlphaFoldDB" id="A0A3D9HEE2"/>
<name>A0A3D9HEE2_9FLAO</name>
<dbReference type="Proteomes" id="UP000256629">
    <property type="component" value="Unassembled WGS sequence"/>
</dbReference>
<keyword evidence="3" id="KW-1185">Reference proteome</keyword>
<protein>
    <recommendedName>
        <fullName evidence="4">Glycosyl hydrolase family 20</fullName>
    </recommendedName>
</protein>
<proteinExistence type="predicted"/>
<evidence type="ECO:0000313" key="3">
    <source>
        <dbReference type="Proteomes" id="UP000256629"/>
    </source>
</evidence>
<dbReference type="GO" id="GO:0005975">
    <property type="term" value="P:carbohydrate metabolic process"/>
    <property type="evidence" value="ECO:0007669"/>
    <property type="project" value="UniProtKB-ARBA"/>
</dbReference>
<accession>A0A3D9HEE2</accession>
<dbReference type="InterPro" id="IPR029018">
    <property type="entry name" value="Hex-like_dom2"/>
</dbReference>
<dbReference type="RefSeq" id="WP_147297752.1">
    <property type="nucleotide sequence ID" value="NZ_QRDX01000005.1"/>
</dbReference>
<gene>
    <name evidence="2" type="ORF">DFQ02_10579</name>
</gene>
<dbReference type="GO" id="GO:0016787">
    <property type="term" value="F:hydrolase activity"/>
    <property type="evidence" value="ECO:0007669"/>
    <property type="project" value="UniProtKB-KW"/>
</dbReference>
<sequence>MKFIKKKLPFKIVATFVLLLCIGCEKESSFTINIQNTINAPQVLHGINKLTDFAEKNTVTIAQNNDALIIKTVLDSSALKTEAFSINSNDNLVTVTGGDATGIMYGLLDIKEQIASGNKAIENKDEAPNLAFRALKFNLPWEAYRSSKTLEAHTETCKDTLFWRDFLDMMAENRFNKLTLWNLHPFSRMVKTEKYPEACSLSDEEMNRWETLWHTLFRMAKDRGIETYMVNWNIFVSKEFAEHHKVSHISIKKETHVGVGDTSEVVKDYMRECVRETIDKYPNLTGLGITLGEGMGGMTAEEREEWILETVVEGARQAKRKIKFIHRVPLSAGTGSGGSTDVSVEKLTRRTLDTLTCFDGPINIELKFNWSHGHSTPKLVKVHGGELKDTYWNPLPENYYLAWMIRNEDFFILRWGQPDFIRQHIAENLHPYVNGYYVGSETYIPAKDYITSLKGASTTYAFERQWMFYKVWGHLLYNPDTPDSYFIQAFENRFPSHGKALFEAQSKASKVPLIIASFWNAKWDFTLYSEGMLGFNDGPPAVKLLSLQTLANRTPMDPRYTGIKEFVDTGKKTVLGKITPIQLADSLSVFCNEALRIVQPINYETNTDLLYEKADIQAWAYLGLYFSDKLKSAVAYQRYLNTEKEIFHQEAVTCLESATKNWSKLVDVTKPVYQPVPIEHKGYRVKSNLFHWSIVQEEVEAELKWLKILDLKSIKELN</sequence>
<dbReference type="SUPFAM" id="SSF55545">
    <property type="entry name" value="beta-N-acetylhexosaminidase-like domain"/>
    <property type="match status" value="1"/>
</dbReference>
<evidence type="ECO:0000313" key="2">
    <source>
        <dbReference type="EMBL" id="RED47852.1"/>
    </source>
</evidence>
<evidence type="ECO:0008006" key="4">
    <source>
        <dbReference type="Google" id="ProtNLM"/>
    </source>
</evidence>
<reference evidence="2 3" key="1">
    <citation type="submission" date="2018-07" db="EMBL/GenBank/DDBJ databases">
        <title>Genomic Encyclopedia of Type Strains, Phase III (KMG-III): the genomes of soil and plant-associated and newly described type strains.</title>
        <authorList>
            <person name="Whitman W."/>
        </authorList>
    </citation>
    <scope>NUCLEOTIDE SEQUENCE [LARGE SCALE GENOMIC DNA]</scope>
    <source>
        <strain evidence="2 3">CECT 8487</strain>
    </source>
</reference>
<comment type="caution">
    <text evidence="2">The sequence shown here is derived from an EMBL/GenBank/DDBJ whole genome shotgun (WGS) entry which is preliminary data.</text>
</comment>
<dbReference type="EMBL" id="QRDX01000005">
    <property type="protein sequence ID" value="RED47852.1"/>
    <property type="molecule type" value="Genomic_DNA"/>
</dbReference>
<dbReference type="OrthoDB" id="99887at2"/>